<dbReference type="Proteomes" id="UP000192713">
    <property type="component" value="Unassembled WGS sequence"/>
</dbReference>
<dbReference type="Proteomes" id="UP000092668">
    <property type="component" value="Unassembled WGS sequence"/>
</dbReference>
<reference evidence="3 5" key="2">
    <citation type="submission" date="2017-02" db="EMBL/GenBank/DDBJ databases">
        <title>The new phylogeny of genus Mycobacterium.</title>
        <authorList>
            <person name="Tortoli E."/>
            <person name="Trovato A."/>
            <person name="Cirillo D.M."/>
        </authorList>
    </citation>
    <scope>NUCLEOTIDE SEQUENCE [LARGE SCALE GENOMIC DNA]</scope>
    <source>
        <strain evidence="3 5">DSM 45093</strain>
    </source>
</reference>
<dbReference type="PATRIC" id="fig|354243.3.peg.2107"/>
<dbReference type="OrthoDB" id="9798107at2"/>
<organism evidence="2 4">
    <name type="scientific">Mycolicibacter kumamotonensis</name>
    <dbReference type="NCBI Taxonomy" id="354243"/>
    <lineage>
        <taxon>Bacteria</taxon>
        <taxon>Bacillati</taxon>
        <taxon>Actinomycetota</taxon>
        <taxon>Actinomycetes</taxon>
        <taxon>Mycobacteriales</taxon>
        <taxon>Mycobacteriaceae</taxon>
        <taxon>Mycolicibacter</taxon>
    </lineage>
</organism>
<name>A0A1B8SGJ0_9MYCO</name>
<sequence>MSVPGDNLTSLDTVVARWDGWAQTAEDVGVHLIQLVDKHHRPERRRSAVRTELRAVAREWNAGEREE</sequence>
<gene>
    <name evidence="2" type="ORF">ACT18_10135</name>
    <name evidence="3" type="ORF">BST28_13970</name>
    <name evidence="1" type="ORF">GWR20_17160</name>
</gene>
<evidence type="ECO:0000313" key="5">
    <source>
        <dbReference type="Proteomes" id="UP000192713"/>
    </source>
</evidence>
<reference evidence="1 6" key="3">
    <citation type="submission" date="2020-01" db="EMBL/GenBank/DDBJ databases">
        <authorList>
            <person name="Sanchez-Estrada R."/>
            <person name="Gonzalez-Y-Merchand J.A."/>
            <person name="Rivera-Gutierrez S."/>
        </authorList>
    </citation>
    <scope>NUCLEOTIDE SEQUENCE [LARGE SCALE GENOMIC DNA]</scope>
    <source>
        <strain evidence="1 6">CST 7247</strain>
    </source>
</reference>
<dbReference type="EMBL" id="MVHU01000020">
    <property type="protein sequence ID" value="ORA78688.1"/>
    <property type="molecule type" value="Genomic_DNA"/>
</dbReference>
<evidence type="ECO:0000313" key="4">
    <source>
        <dbReference type="Proteomes" id="UP000092668"/>
    </source>
</evidence>
<evidence type="ECO:0000313" key="1">
    <source>
        <dbReference type="EMBL" id="NDJ90863.1"/>
    </source>
</evidence>
<dbReference type="STRING" id="354243.BST28_13970"/>
<dbReference type="RefSeq" id="WP_019736083.1">
    <property type="nucleotide sequence ID" value="NZ_JAACYR010000065.1"/>
</dbReference>
<dbReference type="EMBL" id="LFOE01000011">
    <property type="protein sequence ID" value="OBY31861.1"/>
    <property type="molecule type" value="Genomic_DNA"/>
</dbReference>
<accession>A0A1B8SGJ0</accession>
<protein>
    <submittedName>
        <fullName evidence="2">Uncharacterized protein</fullName>
    </submittedName>
</protein>
<dbReference type="Proteomes" id="UP000466523">
    <property type="component" value="Unassembled WGS sequence"/>
</dbReference>
<comment type="caution">
    <text evidence="2">The sequence shown here is derived from an EMBL/GenBank/DDBJ whole genome shotgun (WGS) entry which is preliminary data.</text>
</comment>
<dbReference type="AlphaFoldDB" id="A0A1B8SGJ0"/>
<evidence type="ECO:0000313" key="3">
    <source>
        <dbReference type="EMBL" id="ORA78688.1"/>
    </source>
</evidence>
<keyword evidence="4" id="KW-1185">Reference proteome</keyword>
<dbReference type="EMBL" id="JAACYR010000065">
    <property type="protein sequence ID" value="NDJ90863.1"/>
    <property type="molecule type" value="Genomic_DNA"/>
</dbReference>
<evidence type="ECO:0000313" key="6">
    <source>
        <dbReference type="Proteomes" id="UP000466523"/>
    </source>
</evidence>
<evidence type="ECO:0000313" key="2">
    <source>
        <dbReference type="EMBL" id="OBY31861.1"/>
    </source>
</evidence>
<reference evidence="2 4" key="1">
    <citation type="submission" date="2015-06" db="EMBL/GenBank/DDBJ databases">
        <title>Genome sequence of Mycobacterium kumamotonense strain Roo.</title>
        <authorList>
            <person name="Greninger A.L."/>
            <person name="Cunningham G."/>
            <person name="Miller S."/>
        </authorList>
    </citation>
    <scope>NUCLEOTIDE SEQUENCE [LARGE SCALE GENOMIC DNA]</scope>
    <source>
        <strain evidence="2 4">Roo</strain>
    </source>
</reference>
<proteinExistence type="predicted"/>